<dbReference type="GO" id="GO:0006508">
    <property type="term" value="P:proteolysis"/>
    <property type="evidence" value="ECO:0007669"/>
    <property type="project" value="InterPro"/>
</dbReference>
<dbReference type="Pfam" id="PF02675">
    <property type="entry name" value="AdoMet_dc"/>
    <property type="match status" value="1"/>
</dbReference>
<dbReference type="EMBL" id="CAJNNW010028065">
    <property type="protein sequence ID" value="CAE8694496.1"/>
    <property type="molecule type" value="Genomic_DNA"/>
</dbReference>
<feature type="region of interest" description="Disordered" evidence="14">
    <location>
        <begin position="305"/>
        <end position="327"/>
    </location>
</feature>
<proteinExistence type="inferred from homology"/>
<name>A0A813K5I9_POLGL</name>
<dbReference type="Pfam" id="PF01564">
    <property type="entry name" value="Spermine_synth"/>
    <property type="match status" value="2"/>
</dbReference>
<keyword evidence="3 13" id="KW-0808">Transferase</keyword>
<dbReference type="InterPro" id="IPR030374">
    <property type="entry name" value="PABS"/>
</dbReference>
<keyword evidence="9" id="KW-0704">Schiff base</keyword>
<feature type="compositionally biased region" description="Low complexity" evidence="14">
    <location>
        <begin position="1288"/>
        <end position="1298"/>
    </location>
</feature>
<evidence type="ECO:0000256" key="10">
    <source>
        <dbReference type="ARBA" id="ARBA00023317"/>
    </source>
</evidence>
<comment type="similarity">
    <text evidence="2">Belongs to the spermidine/spermine synthase family.</text>
</comment>
<dbReference type="GO" id="GO:0004198">
    <property type="term" value="F:calcium-dependent cysteine-type endopeptidase activity"/>
    <property type="evidence" value="ECO:0007669"/>
    <property type="project" value="InterPro"/>
</dbReference>
<protein>
    <recommendedName>
        <fullName evidence="19">Spermidine synthase</fullName>
    </recommendedName>
</protein>
<keyword evidence="5" id="KW-0068">Autocatalytic cleavage</keyword>
<dbReference type="SUPFAM" id="SSF54001">
    <property type="entry name" value="Cysteine proteinases"/>
    <property type="match status" value="1"/>
</dbReference>
<keyword evidence="10" id="KW-0670">Pyruvate</keyword>
<dbReference type="Gene3D" id="3.40.50.150">
    <property type="entry name" value="Vaccinia Virus protein VP39"/>
    <property type="match status" value="2"/>
</dbReference>
<feature type="domain" description="Calpain catalytic" evidence="15">
    <location>
        <begin position="785"/>
        <end position="1004"/>
    </location>
</feature>
<reference evidence="17" key="1">
    <citation type="submission" date="2021-02" db="EMBL/GenBank/DDBJ databases">
        <authorList>
            <person name="Dougan E. K."/>
            <person name="Rhodes N."/>
            <person name="Thang M."/>
            <person name="Chan C."/>
        </authorList>
    </citation>
    <scope>NUCLEOTIDE SEQUENCE</scope>
</reference>
<comment type="caution">
    <text evidence="12">Lacks conserved residue(s) required for the propagation of feature annotation.</text>
</comment>
<comment type="cofactor">
    <cofactor evidence="1">
        <name>pyruvate</name>
        <dbReference type="ChEBI" id="CHEBI:15361"/>
    </cofactor>
</comment>
<keyword evidence="4" id="KW-0210">Decarboxylase</keyword>
<dbReference type="InterPro" id="IPR016067">
    <property type="entry name" value="S-AdoMet_deCO2ase_core"/>
</dbReference>
<feature type="domain" description="PABS" evidence="16">
    <location>
        <begin position="2"/>
        <end position="242"/>
    </location>
</feature>
<keyword evidence="7" id="KW-0865">Zymogen</keyword>
<evidence type="ECO:0000256" key="7">
    <source>
        <dbReference type="ARBA" id="ARBA00023145"/>
    </source>
</evidence>
<dbReference type="Gene3D" id="3.90.70.10">
    <property type="entry name" value="Cysteine proteinases"/>
    <property type="match status" value="1"/>
</dbReference>
<feature type="active site" evidence="11">
    <location>
        <position position="914"/>
    </location>
</feature>
<dbReference type="Proteomes" id="UP000626109">
    <property type="component" value="Unassembled WGS sequence"/>
</dbReference>
<gene>
    <name evidence="17" type="ORF">PGLA2088_LOCUS28884</name>
</gene>
<evidence type="ECO:0000259" key="16">
    <source>
        <dbReference type="PROSITE" id="PS51006"/>
    </source>
</evidence>
<evidence type="ECO:0000313" key="17">
    <source>
        <dbReference type="EMBL" id="CAE8694496.1"/>
    </source>
</evidence>
<dbReference type="InterPro" id="IPR001300">
    <property type="entry name" value="Peptidase_C2_calpain_cat"/>
</dbReference>
<evidence type="ECO:0000256" key="5">
    <source>
        <dbReference type="ARBA" id="ARBA00022813"/>
    </source>
</evidence>
<dbReference type="GO" id="GO:0010487">
    <property type="term" value="F:thermospermine synthase activity"/>
    <property type="evidence" value="ECO:0007669"/>
    <property type="project" value="UniProtKB-ARBA"/>
</dbReference>
<dbReference type="InterPro" id="IPR003903">
    <property type="entry name" value="UIM_dom"/>
</dbReference>
<organism evidence="17 18">
    <name type="scientific">Polarella glacialis</name>
    <name type="common">Dinoflagellate</name>
    <dbReference type="NCBI Taxonomy" id="89957"/>
    <lineage>
        <taxon>Eukaryota</taxon>
        <taxon>Sar</taxon>
        <taxon>Alveolata</taxon>
        <taxon>Dinophyceae</taxon>
        <taxon>Suessiales</taxon>
        <taxon>Suessiaceae</taxon>
        <taxon>Polarella</taxon>
    </lineage>
</organism>
<sequence>MDLIAVASHETLKDVQRLAQQSKLTEWKSPYQHGEVWENACGEGKCLELWLDEVRQLSTRYEPYYHEAMSFPALNILGPALKRRVLILGGGDGGVATQVLKFPSVKEVINIDIDEAVTIASRTWFPRVAEGLSDSRCQMIHGDAFAWVAEAAQTATRFDLVIIDFTDDPIQNFWTRSFYEDVRRLLGSDGILVQNINTLSVPQHIHTMFELHASVFGSVFPLSSAIPDYQTPYILVLSSADPQLRPLQVNWTFWESLDLHPRYYDGPGQHGALFTGLPIDFCRIVGLPTHLNSLSHELPVPLRLPLPTKVPTSSDGDKKTEELSRSKNGRITVRREGLPEDLVLRQNLLTVLGDFSDHRDENLILPALSMLGPRAKRVLVLGGGSGVIAALALRWPSVEKVVAVEIDRALVAAVGQHFPRHAAVFEDPRAELVMADAAQWISDNKSVGQFDLVVVNFVDQYWSSASSKTRSPRTRSFFRRLRSLVAPGGLLMQDAGNLGMPSKAEQLLSLHRKTFTSSWLLAYSSLTEGPNPNLDLDCFWQRPPFLALLSSPDSAELNPFDVDWSYWQDASLQQQISGELDAFDKPGYLTYYQPSLHNSLFVLPAELQRRYLVHTITMEARSCSPKPLDDLLAADALLKQMASIGGLSVLGKTEHHFKPQGVTSLLLLSESHVSIHTWPELGFAVLDLVSCKGLSASVQQRLEVAVRQSLGCSSVSSNLLLRGQGLVDETVPTPPSDTQRDEFCGMRAFMLGHMPTIPMVSEGFSDGRSIHFSRGGNLCYLGGARRQLWPPLVEKAAAKLFGSYGALKGGTFIEALALFTGFPTQRLRLYEPKADRLDKAERQQARRARRMQLLLSGADVPPDESDDSDDDDMIWSKLLSCKDAGYLMGMGCSEEGCEKSKQHIVEEMGLQAPHAYGILDVREVPVNSSTVRLVKIRNPWGQIAPRTWKGKWGKDSDAWTPELQKELGVINSSGVLMDDPMSIFWMAFEDVKEYFSQVEICRVHLGWNEVRGVAWLASALGPGQAFDLTVQYRTNVDIAVWQERHITREGALGARCTNIDVGLAVMRARGSGDDGFVQYELIDYSTRSFDDGVSVEVILEGGYVYRLVPLCMGLLLSSEPRQVTLAVHSLQPVELRKVDSSWREVASAACNGTQKRGKRWSHHRYPDLTYWHQFEPGGCIFMVENRSSRSVAVQADASDSAGCISSRGDFGVVARVPPQRRRIILALAFSPGCARASASIQPQLVPLEMGPSEDASDSSSVHMCLPLVPTGWRDGSIPLPLQFQALHSGSATSNSGSSPLPAPTISRGPVPAPLPSPAGRDLEVPEQRATMFTEDDDELAEAIRLSLASQGGSGRMAKAIPSSGLSWCGSSPRNLEEKARLEKRTKELFATFRHQGMAPNEAAARASDEASRGNTGAG</sequence>
<dbReference type="PROSITE" id="PS50330">
    <property type="entry name" value="UIM"/>
    <property type="match status" value="1"/>
</dbReference>
<dbReference type="SUPFAM" id="SSF56276">
    <property type="entry name" value="S-adenosylmethionine decarboxylase"/>
    <property type="match status" value="1"/>
</dbReference>
<evidence type="ECO:0000256" key="6">
    <source>
        <dbReference type="ARBA" id="ARBA00023115"/>
    </source>
</evidence>
<dbReference type="InterPro" id="IPR003826">
    <property type="entry name" value="AdoMetDC_fam_prok"/>
</dbReference>
<evidence type="ECO:0000256" key="8">
    <source>
        <dbReference type="ARBA" id="ARBA00023239"/>
    </source>
</evidence>
<evidence type="ECO:0000256" key="13">
    <source>
        <dbReference type="PROSITE-ProRule" id="PRU00354"/>
    </source>
</evidence>
<dbReference type="GO" id="GO:0004014">
    <property type="term" value="F:adenosylmethionine decarboxylase activity"/>
    <property type="evidence" value="ECO:0007669"/>
    <property type="project" value="InterPro"/>
</dbReference>
<evidence type="ECO:0000256" key="1">
    <source>
        <dbReference type="ARBA" id="ARBA00001928"/>
    </source>
</evidence>
<dbReference type="InterPro" id="IPR038765">
    <property type="entry name" value="Papain-like_cys_pep_sf"/>
</dbReference>
<dbReference type="Gene3D" id="3.60.90.10">
    <property type="entry name" value="S-adenosylmethionine decarboxylase"/>
    <property type="match status" value="1"/>
</dbReference>
<keyword evidence="6 13" id="KW-0620">Polyamine biosynthesis</keyword>
<dbReference type="SMART" id="SM00230">
    <property type="entry name" value="CysPc"/>
    <property type="match status" value="1"/>
</dbReference>
<dbReference type="GO" id="GO:0008295">
    <property type="term" value="P:spermidine biosynthetic process"/>
    <property type="evidence" value="ECO:0007669"/>
    <property type="project" value="InterPro"/>
</dbReference>
<comment type="caution">
    <text evidence="17">The sequence shown here is derived from an EMBL/GenBank/DDBJ whole genome shotgun (WGS) entry which is preliminary data.</text>
</comment>
<dbReference type="InterPro" id="IPR001045">
    <property type="entry name" value="Spermi_synthase"/>
</dbReference>
<dbReference type="PROSITE" id="PS51006">
    <property type="entry name" value="PABS_2"/>
    <property type="match status" value="2"/>
</dbReference>
<feature type="region of interest" description="Disordered" evidence="14">
    <location>
        <begin position="1288"/>
        <end position="1321"/>
    </location>
</feature>
<dbReference type="CDD" id="cd02440">
    <property type="entry name" value="AdoMet_MTases"/>
    <property type="match status" value="2"/>
</dbReference>
<evidence type="ECO:0000256" key="12">
    <source>
        <dbReference type="PROSITE-ProRule" id="PRU00239"/>
    </source>
</evidence>
<dbReference type="PANTHER" id="PTHR43317:SF1">
    <property type="entry name" value="THERMOSPERMINE SYNTHASE ACAULIS5"/>
    <property type="match status" value="1"/>
</dbReference>
<keyword evidence="8" id="KW-0456">Lyase</keyword>
<dbReference type="PANTHER" id="PTHR43317">
    <property type="entry name" value="THERMOSPERMINE SYNTHASE ACAULIS5"/>
    <property type="match status" value="1"/>
</dbReference>
<feature type="region of interest" description="Disordered" evidence="14">
    <location>
        <begin position="1393"/>
        <end position="1418"/>
    </location>
</feature>
<evidence type="ECO:0000256" key="14">
    <source>
        <dbReference type="SAM" id="MobiDB-lite"/>
    </source>
</evidence>
<dbReference type="SUPFAM" id="SSF53335">
    <property type="entry name" value="S-adenosyl-L-methionine-dependent methyltransferases"/>
    <property type="match status" value="2"/>
</dbReference>
<evidence type="ECO:0008006" key="19">
    <source>
        <dbReference type="Google" id="ProtNLM"/>
    </source>
</evidence>
<dbReference type="InterPro" id="IPR029063">
    <property type="entry name" value="SAM-dependent_MTases_sf"/>
</dbReference>
<dbReference type="PRINTS" id="PR00704">
    <property type="entry name" value="CALPAIN"/>
</dbReference>
<feature type="active site" evidence="11">
    <location>
        <position position="938"/>
    </location>
</feature>
<dbReference type="PROSITE" id="PS50203">
    <property type="entry name" value="CALPAIN_CAT"/>
    <property type="match status" value="1"/>
</dbReference>
<evidence type="ECO:0000256" key="9">
    <source>
        <dbReference type="ARBA" id="ARBA00023270"/>
    </source>
</evidence>
<evidence type="ECO:0000256" key="11">
    <source>
        <dbReference type="PIRSR" id="PIRSR622684-1"/>
    </source>
</evidence>
<evidence type="ECO:0000256" key="4">
    <source>
        <dbReference type="ARBA" id="ARBA00022793"/>
    </source>
</evidence>
<evidence type="ECO:0000259" key="15">
    <source>
        <dbReference type="PROSITE" id="PS50203"/>
    </source>
</evidence>
<evidence type="ECO:0000313" key="18">
    <source>
        <dbReference type="Proteomes" id="UP000626109"/>
    </source>
</evidence>
<feature type="compositionally biased region" description="Basic and acidic residues" evidence="14">
    <location>
        <begin position="315"/>
        <end position="325"/>
    </location>
</feature>
<feature type="active site" description="Proton acceptor" evidence="13">
    <location>
        <position position="164"/>
    </location>
</feature>
<evidence type="ECO:0000256" key="3">
    <source>
        <dbReference type="ARBA" id="ARBA00022679"/>
    </source>
</evidence>
<accession>A0A813K5I9</accession>
<dbReference type="HAMAP" id="MF_00198">
    <property type="entry name" value="Spermidine_synth"/>
    <property type="match status" value="2"/>
</dbReference>
<feature type="domain" description="PABS" evidence="16">
    <location>
        <begin position="361"/>
        <end position="544"/>
    </location>
</feature>
<dbReference type="InterPro" id="IPR022684">
    <property type="entry name" value="Calpain_cysteine_protease"/>
</dbReference>
<evidence type="ECO:0000256" key="2">
    <source>
        <dbReference type="ARBA" id="ARBA00007867"/>
    </source>
</evidence>
<dbReference type="Pfam" id="PF00648">
    <property type="entry name" value="Peptidase_C2"/>
    <property type="match status" value="1"/>
</dbReference>